<feature type="compositionally biased region" description="Low complexity" evidence="2">
    <location>
        <begin position="226"/>
        <end position="244"/>
    </location>
</feature>
<accession>A0A0J9X2S3</accession>
<dbReference type="AlphaFoldDB" id="A0A0J9X2S3"/>
<feature type="compositionally biased region" description="Polar residues" evidence="2">
    <location>
        <begin position="189"/>
        <end position="205"/>
    </location>
</feature>
<comment type="subcellular location">
    <subcellularLocation>
        <location evidence="1">Membrane</location>
        <topology evidence="1">Multi-pass membrane protein</topology>
    </subcellularLocation>
</comment>
<comment type="caution">
    <text evidence="1">Lacks conserved residue(s) required for the propagation of feature annotation.</text>
</comment>
<feature type="compositionally biased region" description="Polar residues" evidence="2">
    <location>
        <begin position="328"/>
        <end position="339"/>
    </location>
</feature>
<keyword evidence="4" id="KW-1185">Reference proteome</keyword>
<keyword evidence="1" id="KW-1133">Transmembrane helix</keyword>
<dbReference type="Pfam" id="PF03134">
    <property type="entry name" value="TB2_DP1_HVA22"/>
    <property type="match status" value="1"/>
</dbReference>
<dbReference type="InterPro" id="IPR004345">
    <property type="entry name" value="TB2_DP1_HVA22"/>
</dbReference>
<dbReference type="GO" id="GO:0016020">
    <property type="term" value="C:membrane"/>
    <property type="evidence" value="ECO:0007669"/>
    <property type="project" value="UniProtKB-SubCell"/>
</dbReference>
<feature type="compositionally biased region" description="Polar residues" evidence="2">
    <location>
        <begin position="356"/>
        <end position="376"/>
    </location>
</feature>
<feature type="transmembrane region" description="Helical" evidence="1">
    <location>
        <begin position="33"/>
        <end position="50"/>
    </location>
</feature>
<comment type="similarity">
    <text evidence="1">Belongs to the DP1 family.</text>
</comment>
<gene>
    <name evidence="3" type="ORF">BN980_GECA01s05499g</name>
</gene>
<evidence type="ECO:0000313" key="3">
    <source>
        <dbReference type="EMBL" id="CDO51393.1"/>
    </source>
</evidence>
<dbReference type="STRING" id="1173061.A0A0J9X2S3"/>
<dbReference type="PANTHER" id="PTHR12300">
    <property type="entry name" value="HVA22-LIKE PROTEINS"/>
    <property type="match status" value="1"/>
</dbReference>
<comment type="caution">
    <text evidence="3">The sequence shown here is derived from an EMBL/GenBank/DDBJ whole genome shotgun (WGS) entry which is preliminary data.</text>
</comment>
<dbReference type="PANTHER" id="PTHR12300:SF177">
    <property type="entry name" value="PROTEIN YOP1"/>
    <property type="match status" value="1"/>
</dbReference>
<name>A0A0J9X2S3_GEOCN</name>
<evidence type="ECO:0000256" key="1">
    <source>
        <dbReference type="RuleBase" id="RU362006"/>
    </source>
</evidence>
<dbReference type="EMBL" id="CCBN010000001">
    <property type="protein sequence ID" value="CDO51393.1"/>
    <property type="molecule type" value="Genomic_DNA"/>
</dbReference>
<keyword evidence="1" id="KW-0472">Membrane</keyword>
<feature type="transmembrane region" description="Helical" evidence="1">
    <location>
        <begin position="6"/>
        <end position="26"/>
    </location>
</feature>
<feature type="region of interest" description="Disordered" evidence="2">
    <location>
        <begin position="181"/>
        <end position="205"/>
    </location>
</feature>
<keyword evidence="1" id="KW-0812">Transmembrane</keyword>
<feature type="compositionally biased region" description="Polar residues" evidence="2">
    <location>
        <begin position="258"/>
        <end position="302"/>
    </location>
</feature>
<reference evidence="3" key="1">
    <citation type="submission" date="2014-03" db="EMBL/GenBank/DDBJ databases">
        <authorList>
            <person name="Casaregola S."/>
        </authorList>
    </citation>
    <scope>NUCLEOTIDE SEQUENCE [LARGE SCALE GENOMIC DNA]</scope>
    <source>
        <strain evidence="3">CLIB 918</strain>
    </source>
</reference>
<feature type="region of interest" description="Disordered" evidence="2">
    <location>
        <begin position="226"/>
        <end position="398"/>
    </location>
</feature>
<evidence type="ECO:0000256" key="2">
    <source>
        <dbReference type="SAM" id="MobiDB-lite"/>
    </source>
</evidence>
<sequence>MFGLLFKSLSLVFSTAVPIFGSYRALKQNDVTLIRTWLIYWVVISLQFNLESYFGLLLSILPFFQLFRFGFILWLVLPQTQGASLMYTTYIEPFLDTHDQEIDNYIVSGMDTLKQLGLDYLTRTVYYAREYASYFMFQTEVRPYQPSATSPDATQHQNEQLSGSYMNNFFSRFKQPPSFSLYADASGPSKPSTTNPPFLSEPNTGTLGPNLWNSVFKAGAAALQSSLSQHQIPQQQQSSQPIPSHFDRKSDTPGPAAGSSNASFSHMLNTLNSQLQTENASTTSRSSTGVEIPATSSSSSTGIKFGTELAQGADRLRDDIRPRGGLSQVPSSTSVNSDSGFDIIKHDETGPELDETSSLLTRDPHSPTSPVASTSRGWFGWKKSRDQDEFPEKPVKLE</sequence>
<feature type="compositionally biased region" description="Basic and acidic residues" evidence="2">
    <location>
        <begin position="383"/>
        <end position="398"/>
    </location>
</feature>
<dbReference type="Proteomes" id="UP000242525">
    <property type="component" value="Unassembled WGS sequence"/>
</dbReference>
<protein>
    <recommendedName>
        <fullName evidence="1">Protein YOP1</fullName>
    </recommendedName>
</protein>
<dbReference type="OrthoDB" id="434647at2759"/>
<proteinExistence type="inferred from homology"/>
<organism evidence="3 4">
    <name type="scientific">Geotrichum candidum</name>
    <name type="common">Oospora lactis</name>
    <name type="synonym">Dipodascus geotrichum</name>
    <dbReference type="NCBI Taxonomy" id="1173061"/>
    <lineage>
        <taxon>Eukaryota</taxon>
        <taxon>Fungi</taxon>
        <taxon>Dikarya</taxon>
        <taxon>Ascomycota</taxon>
        <taxon>Saccharomycotina</taxon>
        <taxon>Dipodascomycetes</taxon>
        <taxon>Dipodascales</taxon>
        <taxon>Dipodascaceae</taxon>
        <taxon>Geotrichum</taxon>
    </lineage>
</organism>
<evidence type="ECO:0000313" key="4">
    <source>
        <dbReference type="Proteomes" id="UP000242525"/>
    </source>
</evidence>